<feature type="domain" description="Protein kinase" evidence="2">
    <location>
        <begin position="1917"/>
        <end position="2219"/>
    </location>
</feature>
<dbReference type="InterPro" id="IPR050167">
    <property type="entry name" value="Ser_Thr_protein_kinase"/>
</dbReference>
<dbReference type="PANTHER" id="PTHR23257">
    <property type="entry name" value="SERINE-THREONINE PROTEIN KINASE"/>
    <property type="match status" value="1"/>
</dbReference>
<keyword evidence="1" id="KW-0472">Membrane</keyword>
<dbReference type="InterPro" id="IPR001245">
    <property type="entry name" value="Ser-Thr/Tyr_kinase_cat_dom"/>
</dbReference>
<dbReference type="EMBL" id="JARBJD010000028">
    <property type="protein sequence ID" value="KAK2959636.1"/>
    <property type="molecule type" value="Genomic_DNA"/>
</dbReference>
<dbReference type="PROSITE" id="PS50011">
    <property type="entry name" value="PROTEIN_KINASE_DOM"/>
    <property type="match status" value="1"/>
</dbReference>
<keyword evidence="1" id="KW-0812">Transmembrane</keyword>
<dbReference type="InterPro" id="IPR011009">
    <property type="entry name" value="Kinase-like_dom_sf"/>
</dbReference>
<dbReference type="Proteomes" id="UP001281761">
    <property type="component" value="Unassembled WGS sequence"/>
</dbReference>
<dbReference type="SUPFAM" id="SSF56112">
    <property type="entry name" value="Protein kinase-like (PK-like)"/>
    <property type="match status" value="1"/>
</dbReference>
<evidence type="ECO:0000313" key="3">
    <source>
        <dbReference type="EMBL" id="KAK2959636.1"/>
    </source>
</evidence>
<dbReference type="Gene3D" id="1.10.510.10">
    <property type="entry name" value="Transferase(Phosphotransferase) domain 1"/>
    <property type="match status" value="1"/>
</dbReference>
<organism evidence="3 4">
    <name type="scientific">Blattamonas nauphoetae</name>
    <dbReference type="NCBI Taxonomy" id="2049346"/>
    <lineage>
        <taxon>Eukaryota</taxon>
        <taxon>Metamonada</taxon>
        <taxon>Preaxostyla</taxon>
        <taxon>Oxymonadida</taxon>
        <taxon>Blattamonas</taxon>
    </lineage>
</organism>
<evidence type="ECO:0000259" key="2">
    <source>
        <dbReference type="PROSITE" id="PS50011"/>
    </source>
</evidence>
<comment type="caution">
    <text evidence="3">The sequence shown here is derived from an EMBL/GenBank/DDBJ whole genome shotgun (WGS) entry which is preliminary data.</text>
</comment>
<name>A0ABQ9Y790_9EUKA</name>
<dbReference type="InterPro" id="IPR000719">
    <property type="entry name" value="Prot_kinase_dom"/>
</dbReference>
<dbReference type="Pfam" id="PF07714">
    <property type="entry name" value="PK_Tyr_Ser-Thr"/>
    <property type="match status" value="1"/>
</dbReference>
<reference evidence="3 4" key="1">
    <citation type="journal article" date="2022" name="bioRxiv">
        <title>Genomics of Preaxostyla Flagellates Illuminates Evolutionary Transitions and the Path Towards Mitochondrial Loss.</title>
        <authorList>
            <person name="Novak L.V.F."/>
            <person name="Treitli S.C."/>
            <person name="Pyrih J."/>
            <person name="Halakuc P."/>
            <person name="Pipaliya S.V."/>
            <person name="Vacek V."/>
            <person name="Brzon O."/>
            <person name="Soukal P."/>
            <person name="Eme L."/>
            <person name="Dacks J.B."/>
            <person name="Karnkowska A."/>
            <person name="Elias M."/>
            <person name="Hampl V."/>
        </authorList>
    </citation>
    <scope>NUCLEOTIDE SEQUENCE [LARGE SCALE GENOMIC DNA]</scope>
    <source>
        <strain evidence="3">NAU3</strain>
        <tissue evidence="3">Gut</tissue>
    </source>
</reference>
<evidence type="ECO:0000313" key="4">
    <source>
        <dbReference type="Proteomes" id="UP001281761"/>
    </source>
</evidence>
<accession>A0ABQ9Y790</accession>
<feature type="transmembrane region" description="Helical" evidence="1">
    <location>
        <begin position="1877"/>
        <end position="1898"/>
    </location>
</feature>
<keyword evidence="1" id="KW-1133">Transmembrane helix</keyword>
<sequence length="2235" mass="242313">MESSLPKLDQLKRSTPAVVSVTLEMFHRLVLTCSDEERMELVKHGLLDVVMVAVSQSSFLSDYESGIVVIGGLLDSIHRTNLKKWIVGMDFSSLLTTWGGCRQVEWEMGSEEEREWMDQESEGQNRSDLTFYRFQRYLRRSGTNSQTSSFLAPYTKEEAMKDLKPIIRLNGLKLMLGCRIWKVGSVSMNSILVVAQVLLSAQSQSQTCFSAFPSNLNTFYDRQVNEDLRHHEIQLDADLVISSTIQIQSEGFSLKGNDVTFLFPPNHEANSESRSSSEVPLRTRIRQTNTRNWNSRTGSTSNFMFDVSNSTFSACGVHVMCDSENNGFCLNWIDRREVGVNYCSLVNHSPLELCRPASSRRTFPHLTMAVRTGPLFSFGLADHASSLPPLGNDVEMETSLSSSFFVNMTSSLRCSSSGQLFGSEVLQRVIGCSMSDSTNHNLGTGMLDANVGGNLNITQTHIGRLKNVTSSVTSVSYTLCTFSNLIIAVNANLQGGAAIFLFETRSSLTVAQCFFHKCSCTGVGDDGGTICVVYQVSLKLPVSISDSSFTECTALGGGSCCGGVAFISYLSLIKIENSFFEQCQAEYGGALYLENSPITLSNCTFALCVSDDRGGAFADCSSAATPQGRDLYLYFILSSELTSGMVRFCDSTSGSPNVYFLTGKVSNSNLIPQIASKVSISSMSVVFSENQAVVTVSTESAIKGSMGILLDGSNVPRLVHVVFGSEGATSSIGQATVTSGASGILPNATYIPRSAAIVGYDIPLPSFIAHAEATLLDSNTTEIVVRGKDLVEGSYWMEVWKESTKWNISLEWQDSTTLKGTASLYPSTADGRLDWSTKYEVRKVVWKQDQQAEEAIVCCNIITFTTPDEPARIDDVDCHLNGARDMAVVELEGSGFVSLGQTVVMLGDSGQVSSSGPIFDVTSTKCFGRFLIGEEENSTHVVFGGRYKVVSVGSGDDEIVVNANLFVEIPLPHRITKINVPVSTSSSSFVLSVEGTDLPSGSTFEVVLNSSHSFSVTFSSDTTGTSAPIAIGGAGQLKYGTTYDVSSVTQKVDGKEDEHILFSVSSFTTPSGPTLSSISCSLDSSDPDFFILSLTTSLMPSEDFLLLVTNTASSSETVSIPVPSASLASGSLRVEVYNKTDSLRYASSYSVSSMTSSVSSVVAVVSAPLFVTPGSPARIVEVECDLEGHSEKSAIVTISGVSLVGEKTFTLSLARIISENELSEDVVEIPGTLSGDLDSTSHALTILIFGNPDSPLAYGCSYRVTDFTVPGMSSKVDDNVDFSVLPEPPRIVSIESRKLNKERTKVEVVMIGRALRSGLGKVGLKDEHGVIDSLDEVFVICETHCQAEFLAGEEEGVDKVKFGGEYILLRSASTTSGFHVEETLMTVPYSPKVTKMVFSFSNFLNTSCRVSLSGTDIVVGSLVRVSLTSSLSFSATITSKTKGLSEEMPIGWSDSLQFNTKYTITSIAPLDEEGATFYDDDVSDTTGLSPTELFIYADSGSTSDTSVFCGEHSRPCVSIGVGWRIAEGVGIGRVSFGIVDSSSLSTRIVVSSGMHVLVTNGSQTEPTLRIPSSASSSSSAWSNEDDTTLIVVRDSFFEIRHVNVVLDSQPSSFHLVSSTDSTIVLKDASLHGPTTISSSCDEDICTWTTGILILDSCNTTIQSTPLTQLTQGAVNMKNGSLTVISPTFSNNDPNDPSFPSLRLNIHCSEGGVIEIDGTMNGDGSKDSPSAWISSDDCTITGKEEVARAPMFIPSLNTDATSVKQTSDKIGISLVGTRLIPCGLGVEVREWDEKVQKYGKNATVSLTELNTTAFTETGVSLEMDVSDWKSRLDWTMEWRARLWFGKDETSGNEIVVKLSSAAVKKAQALETARKTLPWLIPVIVVVFCVFLIVVIVVCCRAHRKKNKTKSGMVQKEELEVQEVDEKDESMEVERMEGENGEVIALRAKNTHKMINHNLPTTIGTWQIGHSIDTMNSNEKRDEGQLIELREAVRCDGPTTEVVTVNANDTLFNRLHRQSEQGLDKPRLVQMLTRGLAQLARQNPRLPLLTQLSPLWVFLDADDTPLFQVNDVKKKEAEPQLEPSAAFFRESYLASLSNQTLLSECQGQDGSVNQNSLMSRNQKEGERWRAPEVVEKKGEINDSKAAVFSLGLLLWEIETGQVPFAEQDGVNAQRQVGIGVLPAMESWTEEWKVSLIRNCLNLSPDDRPTLDSIVQLLDSHLADGKGGTGREPNGIET</sequence>
<protein>
    <recommendedName>
        <fullName evidence="2">Protein kinase domain-containing protein</fullName>
    </recommendedName>
</protein>
<gene>
    <name evidence="3" type="ORF">BLNAU_5414</name>
</gene>
<proteinExistence type="predicted"/>
<evidence type="ECO:0000256" key="1">
    <source>
        <dbReference type="SAM" id="Phobius"/>
    </source>
</evidence>
<dbReference type="SUPFAM" id="SSF51126">
    <property type="entry name" value="Pectin lyase-like"/>
    <property type="match status" value="1"/>
</dbReference>
<dbReference type="InterPro" id="IPR011050">
    <property type="entry name" value="Pectin_lyase_fold/virulence"/>
</dbReference>
<keyword evidence="4" id="KW-1185">Reference proteome</keyword>